<dbReference type="SUPFAM" id="SSF55785">
    <property type="entry name" value="PYP-like sensor domain (PAS domain)"/>
    <property type="match status" value="3"/>
</dbReference>
<dbReference type="SMART" id="SM00086">
    <property type="entry name" value="PAC"/>
    <property type="match status" value="1"/>
</dbReference>
<comment type="caution">
    <text evidence="8">The sequence shown here is derived from an EMBL/GenBank/DDBJ whole genome shotgun (WGS) entry which is preliminary data.</text>
</comment>
<dbReference type="CDD" id="cd00082">
    <property type="entry name" value="HisKA"/>
    <property type="match status" value="1"/>
</dbReference>
<dbReference type="SUPFAM" id="SSF55874">
    <property type="entry name" value="ATPase domain of HSP90 chaperone/DNA topoisomerase II/histidine kinase"/>
    <property type="match status" value="1"/>
</dbReference>
<dbReference type="PANTHER" id="PTHR43065">
    <property type="entry name" value="SENSOR HISTIDINE KINASE"/>
    <property type="match status" value="1"/>
</dbReference>
<feature type="domain" description="Histidine kinase" evidence="5">
    <location>
        <begin position="455"/>
        <end position="674"/>
    </location>
</feature>
<dbReference type="Gene3D" id="1.10.287.130">
    <property type="match status" value="1"/>
</dbReference>
<dbReference type="Gene3D" id="2.10.70.100">
    <property type="match status" value="1"/>
</dbReference>
<dbReference type="RefSeq" id="WP_303542530.1">
    <property type="nucleotide sequence ID" value="NZ_JAUOTP010000004.1"/>
</dbReference>
<feature type="domain" description="Response regulatory" evidence="6">
    <location>
        <begin position="694"/>
        <end position="804"/>
    </location>
</feature>
<comment type="catalytic activity">
    <reaction evidence="1">
        <text>ATP + protein L-histidine = ADP + protein N-phospho-L-histidine.</text>
        <dbReference type="EC" id="2.7.13.3"/>
    </reaction>
</comment>
<dbReference type="EMBL" id="JAUOTP010000004">
    <property type="protein sequence ID" value="MDO6414921.1"/>
    <property type="molecule type" value="Genomic_DNA"/>
</dbReference>
<accession>A0ABT8Y9A0</accession>
<dbReference type="Pfam" id="PF02518">
    <property type="entry name" value="HATPase_c"/>
    <property type="match status" value="1"/>
</dbReference>
<feature type="domain" description="PAC" evidence="7">
    <location>
        <begin position="241"/>
        <end position="294"/>
    </location>
</feature>
<dbReference type="SUPFAM" id="SSF47384">
    <property type="entry name" value="Homodimeric domain of signal transducing histidine kinase"/>
    <property type="match status" value="1"/>
</dbReference>
<dbReference type="InterPro" id="IPR036890">
    <property type="entry name" value="HATPase_C_sf"/>
</dbReference>
<dbReference type="PROSITE" id="PS50109">
    <property type="entry name" value="HIS_KIN"/>
    <property type="match status" value="1"/>
</dbReference>
<dbReference type="InterPro" id="IPR003594">
    <property type="entry name" value="HATPase_dom"/>
</dbReference>
<proteinExistence type="predicted"/>
<gene>
    <name evidence="8" type="ORF">Q4F19_11060</name>
</gene>
<feature type="modified residue" description="4-aspartylphosphate" evidence="4">
    <location>
        <position position="744"/>
    </location>
</feature>
<name>A0ABT8Y9A0_9SPHN</name>
<dbReference type="SMART" id="SM00387">
    <property type="entry name" value="HATPase_c"/>
    <property type="match status" value="1"/>
</dbReference>
<dbReference type="PROSITE" id="PS50113">
    <property type="entry name" value="PAC"/>
    <property type="match status" value="2"/>
</dbReference>
<evidence type="ECO:0000256" key="3">
    <source>
        <dbReference type="ARBA" id="ARBA00022553"/>
    </source>
</evidence>
<keyword evidence="9" id="KW-1185">Reference proteome</keyword>
<evidence type="ECO:0000256" key="2">
    <source>
        <dbReference type="ARBA" id="ARBA00012438"/>
    </source>
</evidence>
<sequence>MTQAATDHEAESLFLAIAWDTHPLGDRSLWPVSLRNQLRSLFASRESMYLVWGAGRTFFFNDAYLPVLGPRVSGAMGANFEELWADAYPAIEPPFLKTLAGEASRIVDLPVPMARWGVPEETWWTFSYTPVFDDDGVVAGVLCITNETTATVRQAEAQREAAGALEEAERRLRRAQEAGHIGLFTIDIASGALTGTPEFFRLFGIEPGPGIYAETIETLVVPDDAAIVSHADTRASQDIALKVEYRIRRPDTGEVRCIERRAEFEYDPAGAPLRLIGVVQDVTERRDDRDALAKLNAMLEATVVERTQALLLHEKIIQSDTTAICAFDTEHRLIAFNKAHNDEFFRVNGFYTRLGDVFWSLFVPEQRAVMKAQMDRALTGESFTVEEEFGNPAIDAPRWEILYSPLRDESGRIIGAFHHARDISARYRAQAELAEAQEALRQSQKMEAMGQLTGGVAHDFNNLLTPIVGTLDMLERKKLGSDREQLLIKGAVASAERARMLVQRLLAFARRQPLQSVAVDIPKLIDGMADLIASTTGPQIKVIASSEGNMPFANADPNQLEMALLNLAVNARDAMPDGGTLRITASVETVLAAGRDLKPGRYIRLSVADTGMGMNEETIARAVEPFFSTKGVGKGTGLGLSMVHGLASQLGGALRLISRPGLGTNVELWLPESRDMVQPATAATGVTLPASKGTALLVDDEDYVRLSTADMLSELGYEVIEAASAEAALTLVRRGIAPDILITDHLMPGMTGSDLARALRAEQPRLAVLIISGYAESEGVELDLPRLTKPFRRDELIASLSAIGA</sequence>
<dbReference type="Pfam" id="PF00072">
    <property type="entry name" value="Response_reg"/>
    <property type="match status" value="1"/>
</dbReference>
<dbReference type="Gene3D" id="3.30.565.10">
    <property type="entry name" value="Histidine kinase-like ATPase, C-terminal domain"/>
    <property type="match status" value="1"/>
</dbReference>
<dbReference type="InterPro" id="IPR001610">
    <property type="entry name" value="PAC"/>
</dbReference>
<evidence type="ECO:0000313" key="9">
    <source>
        <dbReference type="Proteomes" id="UP001169764"/>
    </source>
</evidence>
<organism evidence="8 9">
    <name type="scientific">Sphingomonas natans</name>
    <dbReference type="NCBI Taxonomy" id="3063330"/>
    <lineage>
        <taxon>Bacteria</taxon>
        <taxon>Pseudomonadati</taxon>
        <taxon>Pseudomonadota</taxon>
        <taxon>Alphaproteobacteria</taxon>
        <taxon>Sphingomonadales</taxon>
        <taxon>Sphingomonadaceae</taxon>
        <taxon>Sphingomonas</taxon>
    </lineage>
</organism>
<dbReference type="SUPFAM" id="SSF52172">
    <property type="entry name" value="CheY-like"/>
    <property type="match status" value="1"/>
</dbReference>
<dbReference type="PANTHER" id="PTHR43065:SF42">
    <property type="entry name" value="TWO-COMPONENT SENSOR PPRA"/>
    <property type="match status" value="1"/>
</dbReference>
<dbReference type="InterPro" id="IPR013655">
    <property type="entry name" value="PAS_fold_3"/>
</dbReference>
<dbReference type="InterPro" id="IPR013656">
    <property type="entry name" value="PAS_4"/>
</dbReference>
<dbReference type="InterPro" id="IPR005467">
    <property type="entry name" value="His_kinase_dom"/>
</dbReference>
<keyword evidence="3 4" id="KW-0597">Phosphoprotein</keyword>
<dbReference type="Gene3D" id="3.30.450.20">
    <property type="entry name" value="PAS domain"/>
    <property type="match status" value="3"/>
</dbReference>
<dbReference type="SMART" id="SM00448">
    <property type="entry name" value="REC"/>
    <property type="match status" value="1"/>
</dbReference>
<dbReference type="InterPro" id="IPR003661">
    <property type="entry name" value="HisK_dim/P_dom"/>
</dbReference>
<dbReference type="InterPro" id="IPR035965">
    <property type="entry name" value="PAS-like_dom_sf"/>
</dbReference>
<dbReference type="InterPro" id="IPR004358">
    <property type="entry name" value="Sig_transdc_His_kin-like_C"/>
</dbReference>
<reference evidence="8" key="1">
    <citation type="submission" date="2023-07" db="EMBL/GenBank/DDBJ databases">
        <authorList>
            <person name="Kim M."/>
        </authorList>
    </citation>
    <scope>NUCLEOTIDE SEQUENCE</scope>
    <source>
        <strain evidence="8">BIUV-7</strain>
    </source>
</reference>
<dbReference type="InterPro" id="IPR001789">
    <property type="entry name" value="Sig_transdc_resp-reg_receiver"/>
</dbReference>
<dbReference type="EC" id="2.7.13.3" evidence="2"/>
<evidence type="ECO:0000259" key="6">
    <source>
        <dbReference type="PROSITE" id="PS50110"/>
    </source>
</evidence>
<dbReference type="Pfam" id="PF00512">
    <property type="entry name" value="HisKA"/>
    <property type="match status" value="1"/>
</dbReference>
<evidence type="ECO:0000259" key="5">
    <source>
        <dbReference type="PROSITE" id="PS50109"/>
    </source>
</evidence>
<dbReference type="PRINTS" id="PR00344">
    <property type="entry name" value="BCTRLSENSOR"/>
</dbReference>
<protein>
    <recommendedName>
        <fullName evidence="2">histidine kinase</fullName>
        <ecNumber evidence="2">2.7.13.3</ecNumber>
    </recommendedName>
</protein>
<evidence type="ECO:0000259" key="7">
    <source>
        <dbReference type="PROSITE" id="PS50113"/>
    </source>
</evidence>
<dbReference type="InterPro" id="IPR036097">
    <property type="entry name" value="HisK_dim/P_sf"/>
</dbReference>
<dbReference type="Gene3D" id="3.40.50.2300">
    <property type="match status" value="1"/>
</dbReference>
<evidence type="ECO:0000256" key="4">
    <source>
        <dbReference type="PROSITE-ProRule" id="PRU00169"/>
    </source>
</evidence>
<dbReference type="PROSITE" id="PS50110">
    <property type="entry name" value="RESPONSE_REGULATORY"/>
    <property type="match status" value="1"/>
</dbReference>
<feature type="domain" description="PAC" evidence="7">
    <location>
        <begin position="383"/>
        <end position="435"/>
    </location>
</feature>
<dbReference type="SMART" id="SM00388">
    <property type="entry name" value="HisKA"/>
    <property type="match status" value="1"/>
</dbReference>
<dbReference type="Proteomes" id="UP001169764">
    <property type="component" value="Unassembled WGS sequence"/>
</dbReference>
<dbReference type="Pfam" id="PF08448">
    <property type="entry name" value="PAS_4"/>
    <property type="match status" value="2"/>
</dbReference>
<dbReference type="InterPro" id="IPR011006">
    <property type="entry name" value="CheY-like_superfamily"/>
</dbReference>
<dbReference type="InterPro" id="IPR000700">
    <property type="entry name" value="PAS-assoc_C"/>
</dbReference>
<evidence type="ECO:0000256" key="1">
    <source>
        <dbReference type="ARBA" id="ARBA00000085"/>
    </source>
</evidence>
<evidence type="ECO:0000313" key="8">
    <source>
        <dbReference type="EMBL" id="MDO6414921.1"/>
    </source>
</evidence>
<dbReference type="Pfam" id="PF08447">
    <property type="entry name" value="PAS_3"/>
    <property type="match status" value="1"/>
</dbReference>